<proteinExistence type="predicted"/>
<dbReference type="AlphaFoldDB" id="A0A0F9W234"/>
<comment type="caution">
    <text evidence="1">The sequence shown here is derived from an EMBL/GenBank/DDBJ whole genome shotgun (WGS) entry which is preliminary data.</text>
</comment>
<sequence length="465" mass="50141">MHCFGNPRRLTIGLSALLLSSAIHASPQQLEADLRERLAGDNSRLTFSRIYQDGTQQRYIAEDVVVTHTNGDVLSIERYSVEGDYDCPDSVSINGIAVSEAGGAEPLLSIASLTLPEPRHAVLSESDLDLSEFSFNAMTARDITLRLDGAVGEELAKEFSSSPLEGLMHIETLTLEELSSTTLGLLELQGLSVDLKELESGIAAMLTLDNLLIEQLIGIDDPGAERVEHAELNGFSLAGDDWSILLDRLWVDGSSYIGDAGFEGADFDIAGLINLVPPAERQELQSLSNVMTGGTGQLRAEGRSHSRWEEEGAMNRLLSEGVFTFSGAAEIAYTMNLPITLPKGVTPEQATQNPELFETATLNGGEVVIAYSDEGMLPRLTTEIAAREGITEDQAIAHAWAQAQQLGPLMGQQVTKLLSGLVDIMAGNAQALTVNAALPNPFTLEQFIINPMGSAERLRFTFELK</sequence>
<accession>A0A0F9W234</accession>
<organism evidence="1">
    <name type="scientific">marine sediment metagenome</name>
    <dbReference type="NCBI Taxonomy" id="412755"/>
    <lineage>
        <taxon>unclassified sequences</taxon>
        <taxon>metagenomes</taxon>
        <taxon>ecological metagenomes</taxon>
    </lineage>
</organism>
<gene>
    <name evidence="1" type="ORF">LCGC14_0029140</name>
</gene>
<protein>
    <submittedName>
        <fullName evidence="1">Uncharacterized protein</fullName>
    </submittedName>
</protein>
<reference evidence="1" key="1">
    <citation type="journal article" date="2015" name="Nature">
        <title>Complex archaea that bridge the gap between prokaryotes and eukaryotes.</title>
        <authorList>
            <person name="Spang A."/>
            <person name="Saw J.H."/>
            <person name="Jorgensen S.L."/>
            <person name="Zaremba-Niedzwiedzka K."/>
            <person name="Martijn J."/>
            <person name="Lind A.E."/>
            <person name="van Eijk R."/>
            <person name="Schleper C."/>
            <person name="Guy L."/>
            <person name="Ettema T.J."/>
        </authorList>
    </citation>
    <scope>NUCLEOTIDE SEQUENCE</scope>
</reference>
<evidence type="ECO:0000313" key="1">
    <source>
        <dbReference type="EMBL" id="KKO10375.1"/>
    </source>
</evidence>
<dbReference type="EMBL" id="LAZR01000005">
    <property type="protein sequence ID" value="KKO10375.1"/>
    <property type="molecule type" value="Genomic_DNA"/>
</dbReference>
<name>A0A0F9W234_9ZZZZ</name>